<evidence type="ECO:0000313" key="1">
    <source>
        <dbReference type="EMBL" id="KAK2198200.1"/>
    </source>
</evidence>
<proteinExistence type="predicted"/>
<dbReference type="KEGG" id="bdw:94335507"/>
<dbReference type="RefSeq" id="XP_067805042.1">
    <property type="nucleotide sequence ID" value="XM_067946251.1"/>
</dbReference>
<comment type="caution">
    <text evidence="1">The sequence shown here is derived from an EMBL/GenBank/DDBJ whole genome shotgun (WGS) entry which is preliminary data.</text>
</comment>
<gene>
    <name evidence="1" type="ORF">BdWA1_001209</name>
</gene>
<dbReference type="InterPro" id="IPR016024">
    <property type="entry name" value="ARM-type_fold"/>
</dbReference>
<dbReference type="SUPFAM" id="SSF48371">
    <property type="entry name" value="ARM repeat"/>
    <property type="match status" value="1"/>
</dbReference>
<organism evidence="1 2">
    <name type="scientific">Babesia duncani</name>
    <dbReference type="NCBI Taxonomy" id="323732"/>
    <lineage>
        <taxon>Eukaryota</taxon>
        <taxon>Sar</taxon>
        <taxon>Alveolata</taxon>
        <taxon>Apicomplexa</taxon>
        <taxon>Aconoidasida</taxon>
        <taxon>Piroplasmida</taxon>
        <taxon>Babesiidae</taxon>
        <taxon>Babesia</taxon>
    </lineage>
</organism>
<evidence type="ECO:0000313" key="2">
    <source>
        <dbReference type="Proteomes" id="UP001214638"/>
    </source>
</evidence>
<reference evidence="1" key="1">
    <citation type="journal article" date="2023" name="Nat. Microbiol.">
        <title>Babesia duncani multi-omics identifies virulence factors and drug targets.</title>
        <authorList>
            <person name="Singh P."/>
            <person name="Lonardi S."/>
            <person name="Liang Q."/>
            <person name="Vydyam P."/>
            <person name="Khabirova E."/>
            <person name="Fang T."/>
            <person name="Gihaz S."/>
            <person name="Thekkiniath J."/>
            <person name="Munshi M."/>
            <person name="Abel S."/>
            <person name="Ciampossin L."/>
            <person name="Batugedara G."/>
            <person name="Gupta M."/>
            <person name="Lu X.M."/>
            <person name="Lenz T."/>
            <person name="Chakravarty S."/>
            <person name="Cornillot E."/>
            <person name="Hu Y."/>
            <person name="Ma W."/>
            <person name="Gonzalez L.M."/>
            <person name="Sanchez S."/>
            <person name="Estrada K."/>
            <person name="Sanchez-Flores A."/>
            <person name="Montero E."/>
            <person name="Harb O.S."/>
            <person name="Le Roch K.G."/>
            <person name="Mamoun C.B."/>
        </authorList>
    </citation>
    <scope>NUCLEOTIDE SEQUENCE</scope>
    <source>
        <strain evidence="1">WA1</strain>
    </source>
</reference>
<sequence length="716" mass="81088">MGSKKKVNDFVKSKKRVGKEQFRRFSSHEEKLISNAKLLVKTIKHTAQSITVNKESINVTSRRLSLPELIGKSRHASDTVRNHALLGISEYIRRFPKDSRLNLYSLIQIASANLLSGAKNVRSTSRHLLQSLVINYLGNLSDDNKCFQCICKHLVQGILSSNVDIRNDVYVVINSLLQRTPQLLKEYGLRILTGLINDIKNVDAEYINCIYGLCDILSVPEEVDVLNFALKTLEYMQQLADPLDELQCLARACSTTKLLMLIRKRIAGITNPDRYLWILSDAMIIELESMTPKGVETFKTIKQNYTLVVAEIAMEMFKRFPKIQLIMLEHILRVITIENPKGHAVGISNIITLALGTQEWCEIFTIKRSWRRLLFSLFTLCKPFLHVEEINNLHGILKGHVTNTEFGGTNEPGNFELEINVKCIVREILVLLFNLIQGTSTSLNIIIGQMNCPWILKEICGITCYSNFRFIDDLNPYLNVLIDSHICLDELLHLFQFRCLDKVIDVHGPLYKIADGFTNLNLQQKLALSRAFAQLEPSKEIQDRVKGLFIASMMDGCMKSTREFGTIYVNMVYNHATGIQYINDKVVFNSSLAKDRLVSSMEEMVELSLTNPLHPDVCAGVFLLFLERAIVRLLSLKIATITSIEDACNSVSNVVLKFFGKKRESQFKSLMLDVADACVHWLLQCREYAFANAILDTLSASISETAAPSEAEKTIH</sequence>
<accession>A0AAD9PNL1</accession>
<name>A0AAD9PNL1_9APIC</name>
<dbReference type="EMBL" id="JALLKP010000001">
    <property type="protein sequence ID" value="KAK2198200.1"/>
    <property type="molecule type" value="Genomic_DNA"/>
</dbReference>
<dbReference type="Proteomes" id="UP001214638">
    <property type="component" value="Unassembled WGS sequence"/>
</dbReference>
<protein>
    <submittedName>
        <fullName evidence="1">Bifunctional Testis-expressed protein 10-pre-rRNA-processing protein Ipi1/Armadillo-type fold</fullName>
    </submittedName>
</protein>
<keyword evidence="2" id="KW-1185">Reference proteome</keyword>
<dbReference type="GeneID" id="94335507"/>
<dbReference type="AlphaFoldDB" id="A0AAD9PNL1"/>